<name>A0A5S9IV95_UABAM</name>
<dbReference type="Proteomes" id="UP000326354">
    <property type="component" value="Chromosome"/>
</dbReference>
<keyword evidence="1" id="KW-0472">Membrane</keyword>
<keyword evidence="3" id="KW-1185">Reference proteome</keyword>
<protein>
    <submittedName>
        <fullName evidence="2">Uncharacterized protein</fullName>
    </submittedName>
</protein>
<dbReference type="KEGG" id="uam:UABAM_05608"/>
<reference evidence="2 3" key="1">
    <citation type="submission" date="2019-08" db="EMBL/GenBank/DDBJ databases">
        <title>Complete genome sequence of Candidatus Uab amorphum.</title>
        <authorList>
            <person name="Shiratori T."/>
            <person name="Suzuki S."/>
            <person name="Kakizawa Y."/>
            <person name="Ishida K."/>
        </authorList>
    </citation>
    <scope>NUCLEOTIDE SEQUENCE [LARGE SCALE GENOMIC DNA]</scope>
    <source>
        <strain evidence="2 3">SRT547</strain>
    </source>
</reference>
<organism evidence="2 3">
    <name type="scientific">Uabimicrobium amorphum</name>
    <dbReference type="NCBI Taxonomy" id="2596890"/>
    <lineage>
        <taxon>Bacteria</taxon>
        <taxon>Pseudomonadati</taxon>
        <taxon>Planctomycetota</taxon>
        <taxon>Candidatus Uabimicrobiia</taxon>
        <taxon>Candidatus Uabimicrobiales</taxon>
        <taxon>Candidatus Uabimicrobiaceae</taxon>
        <taxon>Candidatus Uabimicrobium</taxon>
    </lineage>
</organism>
<sequence>MSYSMEDYTQNKLTLVKKNNHFPTITLLFLAICVIALPKMMNHIQENNIIPVAWHFSLWSLGLIPLGFARGIFLKDCYPRSIIFDNDSAKVIVTRGNDTAEIPYQYLEDFSLKNNEVYLNFLNGDAWIVHSATNETRVQNFYDTISQRVVLTNTSDNYSNNIDSTTAGDNVNICWKKGSNLASNLHIVLVLCGILGFIAFIPVADFFVGKIAICSFLGLITLLILFAGLGSLSTVYNLQISPKTFSLKYKGGFSDRNFDIDLENIVDFDFPTSLDGRNHVIMVQRKDQLNQAAEMAEVGDVNPMDIIRMATLPCAVDCSGLTVVAKLALSVTVIDALYAVGFYTREEK</sequence>
<keyword evidence="1" id="KW-0812">Transmembrane</keyword>
<keyword evidence="1" id="KW-1133">Transmembrane helix</keyword>
<feature type="transmembrane region" description="Helical" evidence="1">
    <location>
        <begin position="185"/>
        <end position="204"/>
    </location>
</feature>
<feature type="transmembrane region" description="Helical" evidence="1">
    <location>
        <begin position="216"/>
        <end position="238"/>
    </location>
</feature>
<feature type="transmembrane region" description="Helical" evidence="1">
    <location>
        <begin position="52"/>
        <end position="73"/>
    </location>
</feature>
<gene>
    <name evidence="2" type="ORF">UABAM_05608</name>
</gene>
<dbReference type="RefSeq" id="WP_151971232.1">
    <property type="nucleotide sequence ID" value="NZ_AP019860.1"/>
</dbReference>
<dbReference type="EMBL" id="AP019860">
    <property type="protein sequence ID" value="BBM87205.1"/>
    <property type="molecule type" value="Genomic_DNA"/>
</dbReference>
<evidence type="ECO:0000313" key="2">
    <source>
        <dbReference type="EMBL" id="BBM87205.1"/>
    </source>
</evidence>
<proteinExistence type="predicted"/>
<dbReference type="AlphaFoldDB" id="A0A5S9IV95"/>
<accession>A0A5S9IV95</accession>
<evidence type="ECO:0000313" key="3">
    <source>
        <dbReference type="Proteomes" id="UP000326354"/>
    </source>
</evidence>
<evidence type="ECO:0000256" key="1">
    <source>
        <dbReference type="SAM" id="Phobius"/>
    </source>
</evidence>
<feature type="transmembrane region" description="Helical" evidence="1">
    <location>
        <begin position="21"/>
        <end position="40"/>
    </location>
</feature>